<reference evidence="7" key="1">
    <citation type="submission" date="2022-08" db="EMBL/GenBank/DDBJ databases">
        <authorList>
            <person name="Deng Y."/>
            <person name="Han X.-F."/>
            <person name="Zhang Y.-Q."/>
        </authorList>
    </citation>
    <scope>NUCLEOTIDE SEQUENCE</scope>
    <source>
        <strain evidence="7">CPCC 203407</strain>
    </source>
</reference>
<evidence type="ECO:0000259" key="5">
    <source>
        <dbReference type="Pfam" id="PF04542"/>
    </source>
</evidence>
<evidence type="ECO:0000256" key="4">
    <source>
        <dbReference type="ARBA" id="ARBA00023163"/>
    </source>
</evidence>
<sequence>MGDTESSEAGIWRRGLEGDAKAFGEIFDLHKDRVFRHAFRLLLDRHDAEDVTGTVFLELWRKRTRVRVVDGSLLPWLLVTAGHAAANTRRATSRYRALLDRIPRTEHLPAVEDEVLARLAPLGEDLHRLLQQLGPIDRSLATLVIVEGYPIGEAAELLKLTPAAAKTRLSRMKARLRLTIAPALSGQGDIS</sequence>
<evidence type="ECO:0000256" key="2">
    <source>
        <dbReference type="ARBA" id="ARBA00023015"/>
    </source>
</evidence>
<dbReference type="SUPFAM" id="SSF88659">
    <property type="entry name" value="Sigma3 and sigma4 domains of RNA polymerase sigma factors"/>
    <property type="match status" value="1"/>
</dbReference>
<dbReference type="Proteomes" id="UP001165587">
    <property type="component" value="Unassembled WGS sequence"/>
</dbReference>
<keyword evidence="8" id="KW-1185">Reference proteome</keyword>
<dbReference type="PANTHER" id="PTHR43133">
    <property type="entry name" value="RNA POLYMERASE ECF-TYPE SIGMA FACTO"/>
    <property type="match status" value="1"/>
</dbReference>
<evidence type="ECO:0000256" key="1">
    <source>
        <dbReference type="ARBA" id="ARBA00010641"/>
    </source>
</evidence>
<dbReference type="EMBL" id="JANLCK010000007">
    <property type="protein sequence ID" value="MCS5726987.1"/>
    <property type="molecule type" value="Genomic_DNA"/>
</dbReference>
<dbReference type="InterPro" id="IPR036388">
    <property type="entry name" value="WH-like_DNA-bd_sf"/>
</dbReference>
<keyword evidence="4" id="KW-0804">Transcription</keyword>
<dbReference type="InterPro" id="IPR013249">
    <property type="entry name" value="RNA_pol_sigma70_r4_t2"/>
</dbReference>
<comment type="similarity">
    <text evidence="1">Belongs to the sigma-70 factor family. ECF subfamily.</text>
</comment>
<keyword evidence="3" id="KW-0731">Sigma factor</keyword>
<comment type="caution">
    <text evidence="7">The sequence shown here is derived from an EMBL/GenBank/DDBJ whole genome shotgun (WGS) entry which is preliminary data.</text>
</comment>
<dbReference type="InterPro" id="IPR013325">
    <property type="entry name" value="RNA_pol_sigma_r2"/>
</dbReference>
<dbReference type="GO" id="GO:0003677">
    <property type="term" value="F:DNA binding"/>
    <property type="evidence" value="ECO:0007669"/>
    <property type="project" value="InterPro"/>
</dbReference>
<dbReference type="InterPro" id="IPR007627">
    <property type="entry name" value="RNA_pol_sigma70_r2"/>
</dbReference>
<dbReference type="GO" id="GO:0016987">
    <property type="term" value="F:sigma factor activity"/>
    <property type="evidence" value="ECO:0007669"/>
    <property type="project" value="UniProtKB-KW"/>
</dbReference>
<dbReference type="InterPro" id="IPR039425">
    <property type="entry name" value="RNA_pol_sigma-70-like"/>
</dbReference>
<dbReference type="Gene3D" id="1.10.1740.10">
    <property type="match status" value="1"/>
</dbReference>
<dbReference type="SUPFAM" id="SSF88946">
    <property type="entry name" value="Sigma2 domain of RNA polymerase sigma factors"/>
    <property type="match status" value="1"/>
</dbReference>
<feature type="domain" description="RNA polymerase sigma factor 70 region 4 type 2" evidence="6">
    <location>
        <begin position="124"/>
        <end position="176"/>
    </location>
</feature>
<protein>
    <submittedName>
        <fullName evidence="7">Sigma-70 family RNA polymerase sigma factor</fullName>
    </submittedName>
</protein>
<proteinExistence type="inferred from homology"/>
<dbReference type="Pfam" id="PF08281">
    <property type="entry name" value="Sigma70_r4_2"/>
    <property type="match status" value="1"/>
</dbReference>
<gene>
    <name evidence="7" type="ORF">N1028_13885</name>
</gene>
<evidence type="ECO:0000259" key="6">
    <source>
        <dbReference type="Pfam" id="PF08281"/>
    </source>
</evidence>
<dbReference type="InterPro" id="IPR014284">
    <property type="entry name" value="RNA_pol_sigma-70_dom"/>
</dbReference>
<dbReference type="InterPro" id="IPR013324">
    <property type="entry name" value="RNA_pol_sigma_r3/r4-like"/>
</dbReference>
<organism evidence="7 8">
    <name type="scientific">Herbiconiux oxytropis</name>
    <dbReference type="NCBI Taxonomy" id="2970915"/>
    <lineage>
        <taxon>Bacteria</taxon>
        <taxon>Bacillati</taxon>
        <taxon>Actinomycetota</taxon>
        <taxon>Actinomycetes</taxon>
        <taxon>Micrococcales</taxon>
        <taxon>Microbacteriaceae</taxon>
        <taxon>Herbiconiux</taxon>
    </lineage>
</organism>
<dbReference type="GO" id="GO:0006352">
    <property type="term" value="P:DNA-templated transcription initiation"/>
    <property type="evidence" value="ECO:0007669"/>
    <property type="project" value="InterPro"/>
</dbReference>
<dbReference type="PANTHER" id="PTHR43133:SF25">
    <property type="entry name" value="RNA POLYMERASE SIGMA FACTOR RFAY-RELATED"/>
    <property type="match status" value="1"/>
</dbReference>
<feature type="domain" description="RNA polymerase sigma-70 region 2" evidence="5">
    <location>
        <begin position="27"/>
        <end position="94"/>
    </location>
</feature>
<name>A0AA41XEZ4_9MICO</name>
<dbReference type="NCBIfam" id="TIGR02937">
    <property type="entry name" value="sigma70-ECF"/>
    <property type="match status" value="1"/>
</dbReference>
<evidence type="ECO:0000256" key="3">
    <source>
        <dbReference type="ARBA" id="ARBA00023082"/>
    </source>
</evidence>
<accession>A0AA41XEZ4</accession>
<dbReference type="AlphaFoldDB" id="A0AA41XEZ4"/>
<dbReference type="Gene3D" id="1.10.10.10">
    <property type="entry name" value="Winged helix-like DNA-binding domain superfamily/Winged helix DNA-binding domain"/>
    <property type="match status" value="1"/>
</dbReference>
<keyword evidence="2" id="KW-0805">Transcription regulation</keyword>
<evidence type="ECO:0000313" key="7">
    <source>
        <dbReference type="EMBL" id="MCS5726987.1"/>
    </source>
</evidence>
<evidence type="ECO:0000313" key="8">
    <source>
        <dbReference type="Proteomes" id="UP001165587"/>
    </source>
</evidence>
<dbReference type="Pfam" id="PF04542">
    <property type="entry name" value="Sigma70_r2"/>
    <property type="match status" value="1"/>
</dbReference>
<dbReference type="RefSeq" id="WP_259529945.1">
    <property type="nucleotide sequence ID" value="NZ_JANLCK010000007.1"/>
</dbReference>